<feature type="signal peptide" evidence="3">
    <location>
        <begin position="1"/>
        <end position="21"/>
    </location>
</feature>
<keyword evidence="3" id="KW-0732">Signal</keyword>
<evidence type="ECO:0000256" key="2">
    <source>
        <dbReference type="SAM" id="MobiDB-lite"/>
    </source>
</evidence>
<dbReference type="Proteomes" id="UP000579281">
    <property type="component" value="Unassembled WGS sequence"/>
</dbReference>
<proteinExistence type="predicted"/>
<feature type="region of interest" description="Disordered" evidence="2">
    <location>
        <begin position="682"/>
        <end position="707"/>
    </location>
</feature>
<comment type="caution">
    <text evidence="4">The sequence shown here is derived from an EMBL/GenBank/DDBJ whole genome shotgun (WGS) entry which is preliminary data.</text>
</comment>
<gene>
    <name evidence="4" type="ORF">HNQ80_005072</name>
</gene>
<dbReference type="Pfam" id="PF20773">
    <property type="entry name" value="InhA-like_MAM"/>
    <property type="match status" value="1"/>
</dbReference>
<feature type="coiled-coil region" evidence="1">
    <location>
        <begin position="49"/>
        <end position="79"/>
    </location>
</feature>
<feature type="compositionally biased region" description="Polar residues" evidence="2">
    <location>
        <begin position="690"/>
        <end position="707"/>
    </location>
</feature>
<keyword evidence="5" id="KW-1185">Reference proteome</keyword>
<organism evidence="4 5">
    <name type="scientific">Anaerosolibacter carboniphilus</name>
    <dbReference type="NCBI Taxonomy" id="1417629"/>
    <lineage>
        <taxon>Bacteria</taxon>
        <taxon>Bacillati</taxon>
        <taxon>Bacillota</taxon>
        <taxon>Clostridia</taxon>
        <taxon>Peptostreptococcales</taxon>
        <taxon>Thermotaleaceae</taxon>
        <taxon>Anaerosolibacter</taxon>
    </lineage>
</organism>
<reference evidence="4 5" key="1">
    <citation type="submission" date="2020-08" db="EMBL/GenBank/DDBJ databases">
        <title>Genomic Encyclopedia of Type Strains, Phase IV (KMG-IV): sequencing the most valuable type-strain genomes for metagenomic binning, comparative biology and taxonomic classification.</title>
        <authorList>
            <person name="Goeker M."/>
        </authorList>
    </citation>
    <scope>NUCLEOTIDE SEQUENCE [LARGE SCALE GENOMIC DNA]</scope>
    <source>
        <strain evidence="4 5">DSM 103526</strain>
    </source>
</reference>
<protein>
    <recommendedName>
        <fullName evidence="6">Immune inhibitor A peptidase M6</fullName>
    </recommendedName>
</protein>
<dbReference type="AlphaFoldDB" id="A0A841KZV4"/>
<dbReference type="Gene3D" id="2.60.120.260">
    <property type="entry name" value="Galactose-binding domain-like"/>
    <property type="match status" value="1"/>
</dbReference>
<evidence type="ECO:0000313" key="5">
    <source>
        <dbReference type="Proteomes" id="UP000579281"/>
    </source>
</evidence>
<accession>A0A841KZV4</accession>
<dbReference type="EMBL" id="JACHEN010000054">
    <property type="protein sequence ID" value="MBB6218897.1"/>
    <property type="molecule type" value="Genomic_DNA"/>
</dbReference>
<dbReference type="RefSeq" id="WP_207727183.1">
    <property type="nucleotide sequence ID" value="NZ_JACHEN010000054.1"/>
</dbReference>
<evidence type="ECO:0000256" key="3">
    <source>
        <dbReference type="SAM" id="SignalP"/>
    </source>
</evidence>
<feature type="chain" id="PRO_5038445642" description="Immune inhibitor A peptidase M6" evidence="3">
    <location>
        <begin position="22"/>
        <end position="707"/>
    </location>
</feature>
<keyword evidence="1" id="KW-0175">Coiled coil</keyword>
<evidence type="ECO:0008006" key="6">
    <source>
        <dbReference type="Google" id="ProtNLM"/>
    </source>
</evidence>
<evidence type="ECO:0000256" key="1">
    <source>
        <dbReference type="SAM" id="Coils"/>
    </source>
</evidence>
<evidence type="ECO:0000313" key="4">
    <source>
        <dbReference type="EMBL" id="MBB6218897.1"/>
    </source>
</evidence>
<sequence>MKRKILSIVTACTLILSVAMPANLVKAQAAEKGFDTTRYGDTIDIGGKLRSLENNEEFMKEAEKKMKESAKGINFDEEEGAADENQSSNFTFDGGTKYFLNYELGFKEFTLRSQGENVEVWVANDLSFPDDRPAHIITQEQVDRMKDTFEEKVYLTDTAFFGTPDSHDGSNSTLAELGYVPEGYYVSEDGSDKVIILVDNIIDEQYYDPTYPFFVAGFYWGTLERYIDRNIITIDSKDWNTRLETTFLPTTAHEFQHLIHADNDPDEETWINEGMSDFAEYLCFGEHAWGHVNYFLDHPENSLIEWDEYYSYETGPETLADYGQAYLMQVYLNDHYGKEFVKALAQDEDNGISSVNKILKAFKTGIDFEELFRRFTIAVAIDSSQPQNGIYNFESIDLHVNYEKALEFDKDGVPAWGGDYKVLDNAEKIRSIIFDGTDFLSSPWKVVEKDGKQVLWGNGGDEKSNQIILKADLKTVTDEVYLAFDHYYDIEEQWDFGIVQVSEDDGQTWKSLANENTRSDIVDEGYPTIKENIPGFTGSNHDWTSEQFDLAPYAGKEILINFNYMTDWGTTEEGWYIDNISIPAIGYENDCSSIEGLYSIDQINKKYVDYAVTFINEKELGKGSKASLYKVVNVDPFNVSEDDALELKQLFSEGKNYMIIWFAAPEGTKGTVNFTYEILTKSESKKGRKSNVSSETNNKTNPSKGKK</sequence>
<name>A0A841KZV4_9FIRM</name>